<dbReference type="InParanoid" id="A0A3G9J5P6"/>
<keyword evidence="3" id="KW-1185">Reference proteome</keyword>
<dbReference type="AlphaFoldDB" id="A0A3G9J5P6"/>
<evidence type="ECO:0000256" key="1">
    <source>
        <dbReference type="SAM" id="Phobius"/>
    </source>
</evidence>
<accession>A0A3G9J5P6</accession>
<keyword evidence="1" id="KW-0812">Transmembrane</keyword>
<sequence>MLAFEFLYGALPFIVLGLCFIIPVEQSKRDCLCIMGGAFLGFVIALTLSLNAIIEHAYFAAAGALTGELIAYLFRRRDRRPSTLNHNH</sequence>
<feature type="transmembrane region" description="Helical" evidence="1">
    <location>
        <begin position="6"/>
        <end position="24"/>
    </location>
</feature>
<feature type="transmembrane region" description="Helical" evidence="1">
    <location>
        <begin position="56"/>
        <end position="74"/>
    </location>
</feature>
<dbReference type="KEGG" id="ebm:SG0102_14410"/>
<reference evidence="2 3" key="1">
    <citation type="submission" date="2018-11" db="EMBL/GenBank/DDBJ databases">
        <title>Novel Erysipelotrichaceae bacterium isolated from small intestine of a swine.</title>
        <authorList>
            <person name="Kim J.S."/>
            <person name="Choe H."/>
            <person name="Lee Y.R."/>
            <person name="Kim K.M."/>
            <person name="Park D.S."/>
        </authorList>
    </citation>
    <scope>NUCLEOTIDE SEQUENCE [LARGE SCALE GENOMIC DNA]</scope>
    <source>
        <strain evidence="2 3">SG0102</strain>
    </source>
</reference>
<protein>
    <submittedName>
        <fullName evidence="2">Uncharacterized protein</fullName>
    </submittedName>
</protein>
<dbReference type="RefSeq" id="WP_125119362.1">
    <property type="nucleotide sequence ID" value="NZ_AP019309.1"/>
</dbReference>
<proteinExistence type="predicted"/>
<keyword evidence="1" id="KW-1133">Transmembrane helix</keyword>
<evidence type="ECO:0000313" key="3">
    <source>
        <dbReference type="Proteomes" id="UP000268059"/>
    </source>
</evidence>
<name>A0A3G9J5P6_9FIRM</name>
<feature type="transmembrane region" description="Helical" evidence="1">
    <location>
        <begin position="31"/>
        <end position="50"/>
    </location>
</feature>
<dbReference type="EMBL" id="AP019309">
    <property type="protein sequence ID" value="BBH26507.1"/>
    <property type="molecule type" value="Genomic_DNA"/>
</dbReference>
<organism evidence="2 3">
    <name type="scientific">Intestinibaculum porci</name>
    <dbReference type="NCBI Taxonomy" id="2487118"/>
    <lineage>
        <taxon>Bacteria</taxon>
        <taxon>Bacillati</taxon>
        <taxon>Bacillota</taxon>
        <taxon>Erysipelotrichia</taxon>
        <taxon>Erysipelotrichales</taxon>
        <taxon>Erysipelotrichaceae</taxon>
        <taxon>Intestinibaculum</taxon>
    </lineage>
</organism>
<dbReference type="Proteomes" id="UP000268059">
    <property type="component" value="Chromosome"/>
</dbReference>
<evidence type="ECO:0000313" key="2">
    <source>
        <dbReference type="EMBL" id="BBH26507.1"/>
    </source>
</evidence>
<gene>
    <name evidence="2" type="ORF">SG0102_14410</name>
</gene>
<keyword evidence="1" id="KW-0472">Membrane</keyword>